<reference evidence="4" key="1">
    <citation type="submission" date="2025-08" db="UniProtKB">
        <authorList>
            <consortium name="RefSeq"/>
        </authorList>
    </citation>
    <scope>IDENTIFICATION</scope>
    <source>
        <tissue evidence="4">Tentacle</tissue>
    </source>
</reference>
<feature type="region of interest" description="Disordered" evidence="2">
    <location>
        <begin position="1"/>
        <end position="43"/>
    </location>
</feature>
<dbReference type="GO" id="GO:0042175">
    <property type="term" value="C:nuclear outer membrane-endoplasmic reticulum membrane network"/>
    <property type="evidence" value="ECO:0007669"/>
    <property type="project" value="TreeGrafter"/>
</dbReference>
<feature type="region of interest" description="Disordered" evidence="2">
    <location>
        <begin position="294"/>
        <end position="318"/>
    </location>
</feature>
<feature type="region of interest" description="Disordered" evidence="2">
    <location>
        <begin position="559"/>
        <end position="597"/>
    </location>
</feature>
<dbReference type="GO" id="GO:0005783">
    <property type="term" value="C:endoplasmic reticulum"/>
    <property type="evidence" value="ECO:0007669"/>
    <property type="project" value="TreeGrafter"/>
</dbReference>
<name>A0A6P8II40_ACTTE</name>
<accession>A0A6P8II40</accession>
<dbReference type="AlphaFoldDB" id="A0A6P8II40"/>
<evidence type="ECO:0000256" key="2">
    <source>
        <dbReference type="SAM" id="MobiDB-lite"/>
    </source>
</evidence>
<dbReference type="InterPro" id="IPR039604">
    <property type="entry name" value="Bfr1"/>
</dbReference>
<organism evidence="3 4">
    <name type="scientific">Actinia tenebrosa</name>
    <name type="common">Australian red waratah sea anemone</name>
    <dbReference type="NCBI Taxonomy" id="6105"/>
    <lineage>
        <taxon>Eukaryota</taxon>
        <taxon>Metazoa</taxon>
        <taxon>Cnidaria</taxon>
        <taxon>Anthozoa</taxon>
        <taxon>Hexacorallia</taxon>
        <taxon>Actiniaria</taxon>
        <taxon>Actiniidae</taxon>
        <taxon>Actinia</taxon>
    </lineage>
</organism>
<evidence type="ECO:0000256" key="1">
    <source>
        <dbReference type="SAM" id="Coils"/>
    </source>
</evidence>
<feature type="coiled-coil region" evidence="1">
    <location>
        <begin position="218"/>
        <end position="252"/>
    </location>
</feature>
<feature type="compositionally biased region" description="Basic residues" evidence="2">
    <location>
        <begin position="392"/>
        <end position="404"/>
    </location>
</feature>
<feature type="region of interest" description="Disordered" evidence="2">
    <location>
        <begin position="460"/>
        <end position="490"/>
    </location>
</feature>
<feature type="compositionally biased region" description="Polar residues" evidence="2">
    <location>
        <begin position="12"/>
        <end position="26"/>
    </location>
</feature>
<dbReference type="KEGG" id="aten:116301532"/>
<dbReference type="RefSeq" id="XP_031566467.1">
    <property type="nucleotide sequence ID" value="XM_031710607.1"/>
</dbReference>
<dbReference type="PANTHER" id="PTHR31027:SF2">
    <property type="entry name" value="LEBERCILIN DOMAIN-CONTAINING PROTEIN"/>
    <property type="match status" value="1"/>
</dbReference>
<feature type="compositionally biased region" description="Polar residues" evidence="2">
    <location>
        <begin position="468"/>
        <end position="490"/>
    </location>
</feature>
<protein>
    <submittedName>
        <fullName evidence="4">Uncharacterized protein C458.02c-like</fullName>
    </submittedName>
</protein>
<proteinExistence type="predicted"/>
<feature type="region of interest" description="Disordered" evidence="2">
    <location>
        <begin position="384"/>
        <end position="411"/>
    </location>
</feature>
<feature type="compositionally biased region" description="Polar residues" evidence="2">
    <location>
        <begin position="581"/>
        <end position="597"/>
    </location>
</feature>
<evidence type="ECO:0000313" key="3">
    <source>
        <dbReference type="Proteomes" id="UP000515163"/>
    </source>
</evidence>
<feature type="compositionally biased region" description="Basic and acidic residues" evidence="2">
    <location>
        <begin position="294"/>
        <end position="314"/>
    </location>
</feature>
<dbReference type="Proteomes" id="UP000515163">
    <property type="component" value="Unplaced"/>
</dbReference>
<feature type="compositionally biased region" description="Basic and acidic residues" evidence="2">
    <location>
        <begin position="29"/>
        <end position="43"/>
    </location>
</feature>
<feature type="region of interest" description="Disordered" evidence="2">
    <location>
        <begin position="58"/>
        <end position="86"/>
    </location>
</feature>
<sequence>MSDKEDCEDEISASNDRSAPASPTQTDIEELRKKLKAPDNKKFERELEKLNSAIRQKEAKFRSYPKSSRSQVESTSSSQHAFQDRDTLMAELRGCKAEREKEIETRKKIDQELKAASALVQSKTEACGKLQAGLKYKKESKVEEAIRRLEHQMRVQQLKLREEKRIVTEIDALKRSKKLIHDFDFLKNEIGQLRDKQHLLRMKRDGCMRTIAGLKSKEEQIKTALDEQRHKADEARNQQKEYITEKNIIKKEIDELYDKKRALVAAFNKEKDEYHNILRDIKLQERQIRREMEVVTRSEDGHPQKSKQYKDKSEQSTVISTHERMQVLCESLVNYFEKINIDTSTKPDCDDSPTLQEQSQEFQGAIASFKGGAFLKKKNDDLEEMYGGSSKRQSRRNSKKGRKSTQKENGPKKLVLHPLVLEQCLSLYITPPITASDIPKTLGLLHEKKAVLSAVLENPEMVSRDSESSVTSATEEFPSLPSQNSLEQEALSTISSMDDSIVNDEEAKTAAGLKPENVVVGDLEEQENDGSDKVLENKAENQEVIETEEDLKSHLNGNQESALENEEQSDSHDVREELDSELNNGTDNGVQHTPEINNIQDDKDESFKENHLNNDYNLINDNNTTKLKKSLEINKSDQNNVEYISNDVRNCDSQDDNPKLCSKQVLPQQINDQDSERAIDCPL</sequence>
<dbReference type="GO" id="GO:0008298">
    <property type="term" value="P:intracellular mRNA localization"/>
    <property type="evidence" value="ECO:0007669"/>
    <property type="project" value="TreeGrafter"/>
</dbReference>
<dbReference type="GeneID" id="116301532"/>
<dbReference type="GO" id="GO:1990904">
    <property type="term" value="C:ribonucleoprotein complex"/>
    <property type="evidence" value="ECO:0007669"/>
    <property type="project" value="TreeGrafter"/>
</dbReference>
<dbReference type="GO" id="GO:0003729">
    <property type="term" value="F:mRNA binding"/>
    <property type="evidence" value="ECO:0007669"/>
    <property type="project" value="TreeGrafter"/>
</dbReference>
<feature type="region of interest" description="Disordered" evidence="2">
    <location>
        <begin position="508"/>
        <end position="537"/>
    </location>
</feature>
<feature type="compositionally biased region" description="Low complexity" evidence="2">
    <location>
        <begin position="67"/>
        <end position="78"/>
    </location>
</feature>
<dbReference type="OrthoDB" id="2195113at2759"/>
<dbReference type="PANTHER" id="PTHR31027">
    <property type="entry name" value="NUCLEAR SEGREGATION PROTEIN BFR1"/>
    <property type="match status" value="1"/>
</dbReference>
<dbReference type="InParanoid" id="A0A6P8II40"/>
<feature type="compositionally biased region" description="Acidic residues" evidence="2">
    <location>
        <begin position="1"/>
        <end position="11"/>
    </location>
</feature>
<keyword evidence="3" id="KW-1185">Reference proteome</keyword>
<keyword evidence="1" id="KW-0175">Coiled coil</keyword>
<evidence type="ECO:0000313" key="4">
    <source>
        <dbReference type="RefSeq" id="XP_031566467.1"/>
    </source>
</evidence>
<gene>
    <name evidence="4" type="primary">LOC116301532</name>
</gene>